<keyword evidence="1" id="KW-0472">Membrane</keyword>
<dbReference type="Proteomes" id="UP000824219">
    <property type="component" value="Linkage Group LG02"/>
</dbReference>
<dbReference type="GO" id="GO:0016020">
    <property type="term" value="C:membrane"/>
    <property type="evidence" value="ECO:0007669"/>
    <property type="project" value="InterPro"/>
</dbReference>
<evidence type="ECO:0000313" key="3">
    <source>
        <dbReference type="EMBL" id="KAG7335174.1"/>
    </source>
</evidence>
<dbReference type="PANTHER" id="PTHR15343:SF0">
    <property type="entry name" value="T-CELL ANTIGEN CD7"/>
    <property type="match status" value="1"/>
</dbReference>
<dbReference type="InterPro" id="IPR013783">
    <property type="entry name" value="Ig-like_fold"/>
</dbReference>
<dbReference type="PANTHER" id="PTHR15343">
    <property type="entry name" value="CD7"/>
    <property type="match status" value="1"/>
</dbReference>
<keyword evidence="1" id="KW-0812">Transmembrane</keyword>
<keyword evidence="4" id="KW-1185">Reference proteome</keyword>
<dbReference type="GO" id="GO:0002250">
    <property type="term" value="P:adaptive immune response"/>
    <property type="evidence" value="ECO:0007669"/>
    <property type="project" value="InterPro"/>
</dbReference>
<keyword evidence="1" id="KW-1133">Transmembrane helix</keyword>
<evidence type="ECO:0000313" key="4">
    <source>
        <dbReference type="Proteomes" id="UP000824219"/>
    </source>
</evidence>
<accession>A0A9D3P7X7</accession>
<dbReference type="EMBL" id="JAHKSW010000002">
    <property type="protein sequence ID" value="KAG7335174.1"/>
    <property type="molecule type" value="Genomic_DNA"/>
</dbReference>
<feature type="signal peptide" evidence="2">
    <location>
        <begin position="1"/>
        <end position="15"/>
    </location>
</feature>
<gene>
    <name evidence="3" type="ORF">KOW79_001770</name>
</gene>
<dbReference type="OrthoDB" id="8436389at2759"/>
<dbReference type="GO" id="GO:0038023">
    <property type="term" value="F:signaling receptor activity"/>
    <property type="evidence" value="ECO:0007669"/>
    <property type="project" value="InterPro"/>
</dbReference>
<evidence type="ECO:0008006" key="5">
    <source>
        <dbReference type="Google" id="ProtNLM"/>
    </source>
</evidence>
<protein>
    <recommendedName>
        <fullName evidence="5">Immunoglobulin V-set domain-containing protein</fullName>
    </recommendedName>
</protein>
<organism evidence="3 4">
    <name type="scientific">Hemibagrus wyckioides</name>
    <dbReference type="NCBI Taxonomy" id="337641"/>
    <lineage>
        <taxon>Eukaryota</taxon>
        <taxon>Metazoa</taxon>
        <taxon>Chordata</taxon>
        <taxon>Craniata</taxon>
        <taxon>Vertebrata</taxon>
        <taxon>Euteleostomi</taxon>
        <taxon>Actinopterygii</taxon>
        <taxon>Neopterygii</taxon>
        <taxon>Teleostei</taxon>
        <taxon>Ostariophysi</taxon>
        <taxon>Siluriformes</taxon>
        <taxon>Bagridae</taxon>
        <taxon>Hemibagrus</taxon>
    </lineage>
</organism>
<feature type="transmembrane region" description="Helical" evidence="1">
    <location>
        <begin position="159"/>
        <end position="182"/>
    </location>
</feature>
<evidence type="ECO:0000256" key="2">
    <source>
        <dbReference type="SAM" id="SignalP"/>
    </source>
</evidence>
<feature type="chain" id="PRO_5039455542" description="Immunoglobulin V-set domain-containing protein" evidence="2">
    <location>
        <begin position="16"/>
        <end position="213"/>
    </location>
</feature>
<evidence type="ECO:0000256" key="1">
    <source>
        <dbReference type="SAM" id="Phobius"/>
    </source>
</evidence>
<dbReference type="Gene3D" id="2.60.40.10">
    <property type="entry name" value="Immunoglobulins"/>
    <property type="match status" value="1"/>
</dbReference>
<comment type="caution">
    <text evidence="3">The sequence shown here is derived from an EMBL/GenBank/DDBJ whole genome shotgun (WGS) entry which is preliminary data.</text>
</comment>
<dbReference type="InterPro" id="IPR039090">
    <property type="entry name" value="CD7"/>
</dbReference>
<proteinExistence type="predicted"/>
<name>A0A9D3P7X7_9TELE</name>
<sequence length="213" mass="24104">MTTLTITWCLTAVLATYIVLGAASERENGFEQMKRGENFTMECNTKDNKKDTLTIYTRLPSKNVLLIYDMQSNKCNFGSKYTDRVKISGNGHKLIMTLSDMQPKDSGLYIGQYSSYNIYKNVVEEEEGCSRLLFVKDVDKTLSSEKSTGKESSAMTEPLVLVFALIACTMLVVCFLVVWVLVPKVKAHCVNQDAEDSREFSPVYEDMHRVQNK</sequence>
<keyword evidence="2" id="KW-0732">Signal</keyword>
<reference evidence="3 4" key="1">
    <citation type="submission" date="2021-06" db="EMBL/GenBank/DDBJ databases">
        <title>Chromosome-level genome assembly of the red-tail catfish (Hemibagrus wyckioides).</title>
        <authorList>
            <person name="Shao F."/>
        </authorList>
    </citation>
    <scope>NUCLEOTIDE SEQUENCE [LARGE SCALE GENOMIC DNA]</scope>
    <source>
        <strain evidence="3">EC202008001</strain>
        <tissue evidence="3">Blood</tissue>
    </source>
</reference>
<dbReference type="InterPro" id="IPR036179">
    <property type="entry name" value="Ig-like_dom_sf"/>
</dbReference>
<dbReference type="SUPFAM" id="SSF48726">
    <property type="entry name" value="Immunoglobulin"/>
    <property type="match status" value="1"/>
</dbReference>
<dbReference type="AlphaFoldDB" id="A0A9D3P7X7"/>